<dbReference type="Pfam" id="PF12172">
    <property type="entry name" value="zf-ChsH2"/>
    <property type="match status" value="1"/>
</dbReference>
<dbReference type="EMBL" id="BAABHQ010000008">
    <property type="protein sequence ID" value="GAA4878979.1"/>
    <property type="molecule type" value="Genomic_DNA"/>
</dbReference>
<keyword evidence="4" id="KW-1185">Reference proteome</keyword>
<evidence type="ECO:0000313" key="3">
    <source>
        <dbReference type="EMBL" id="GAA4878979.1"/>
    </source>
</evidence>
<proteinExistence type="predicted"/>
<dbReference type="Proteomes" id="UP001500457">
    <property type="component" value="Unassembled WGS sequence"/>
</dbReference>
<dbReference type="InterPro" id="IPR002878">
    <property type="entry name" value="ChsH2_C"/>
</dbReference>
<dbReference type="SUPFAM" id="SSF50249">
    <property type="entry name" value="Nucleic acid-binding proteins"/>
    <property type="match status" value="1"/>
</dbReference>
<evidence type="ECO:0000313" key="4">
    <source>
        <dbReference type="Proteomes" id="UP001500457"/>
    </source>
</evidence>
<dbReference type="PANTHER" id="PTHR34075">
    <property type="entry name" value="BLR3430 PROTEIN"/>
    <property type="match status" value="1"/>
</dbReference>
<evidence type="ECO:0000259" key="2">
    <source>
        <dbReference type="Pfam" id="PF12172"/>
    </source>
</evidence>
<dbReference type="InterPro" id="IPR012340">
    <property type="entry name" value="NA-bd_OB-fold"/>
</dbReference>
<sequence>MDVREHLDGLRRGELRVALCRHCAAPSFPPPRTCPRCGGPDPALWITASGRGHLWSVAEFHRTYLPEHPAPYPVAVVELDEGPRLLSTLTDPRTPIGGAVIAEIDADAEPPRVVFRPESEGGAP</sequence>
<dbReference type="RefSeq" id="WP_274232347.1">
    <property type="nucleotide sequence ID" value="NZ_BAABHQ010000008.1"/>
</dbReference>
<dbReference type="InterPro" id="IPR022002">
    <property type="entry name" value="ChsH2_Znr"/>
</dbReference>
<comment type="caution">
    <text evidence="3">The sequence shown here is derived from an EMBL/GenBank/DDBJ whole genome shotgun (WGS) entry which is preliminary data.</text>
</comment>
<gene>
    <name evidence="3" type="ORF">GCM10023203_31940</name>
</gene>
<dbReference type="InterPro" id="IPR052513">
    <property type="entry name" value="Thioester_dehydratase-like"/>
</dbReference>
<evidence type="ECO:0000259" key="1">
    <source>
        <dbReference type="Pfam" id="PF01796"/>
    </source>
</evidence>
<accession>A0ABP9EJU2</accession>
<organism evidence="3 4">
    <name type="scientific">Actinomycetospora straminea</name>
    <dbReference type="NCBI Taxonomy" id="663607"/>
    <lineage>
        <taxon>Bacteria</taxon>
        <taxon>Bacillati</taxon>
        <taxon>Actinomycetota</taxon>
        <taxon>Actinomycetes</taxon>
        <taxon>Pseudonocardiales</taxon>
        <taxon>Pseudonocardiaceae</taxon>
        <taxon>Actinomycetospora</taxon>
    </lineage>
</organism>
<dbReference type="Pfam" id="PF01796">
    <property type="entry name" value="OB_ChsH2_C"/>
    <property type="match status" value="1"/>
</dbReference>
<feature type="domain" description="ChsH2 C-terminal OB-fold" evidence="1">
    <location>
        <begin position="45"/>
        <end position="100"/>
    </location>
</feature>
<protein>
    <recommendedName>
        <fullName evidence="5">OB-fold protein</fullName>
    </recommendedName>
</protein>
<dbReference type="Gene3D" id="6.10.30.10">
    <property type="match status" value="1"/>
</dbReference>
<feature type="domain" description="ChsH2 rubredoxin-like zinc ribbon" evidence="2">
    <location>
        <begin position="8"/>
        <end position="41"/>
    </location>
</feature>
<evidence type="ECO:0008006" key="5">
    <source>
        <dbReference type="Google" id="ProtNLM"/>
    </source>
</evidence>
<dbReference type="PANTHER" id="PTHR34075:SF5">
    <property type="entry name" value="BLR3430 PROTEIN"/>
    <property type="match status" value="1"/>
</dbReference>
<reference evidence="4" key="1">
    <citation type="journal article" date="2019" name="Int. J. Syst. Evol. Microbiol.">
        <title>The Global Catalogue of Microorganisms (GCM) 10K type strain sequencing project: providing services to taxonomists for standard genome sequencing and annotation.</title>
        <authorList>
            <consortium name="The Broad Institute Genomics Platform"/>
            <consortium name="The Broad Institute Genome Sequencing Center for Infectious Disease"/>
            <person name="Wu L."/>
            <person name="Ma J."/>
        </authorList>
    </citation>
    <scope>NUCLEOTIDE SEQUENCE [LARGE SCALE GENOMIC DNA]</scope>
    <source>
        <strain evidence="4">JCM 17983</strain>
    </source>
</reference>
<name>A0ABP9EJU2_9PSEU</name>